<dbReference type="SUPFAM" id="SSF56784">
    <property type="entry name" value="HAD-like"/>
    <property type="match status" value="1"/>
</dbReference>
<dbReference type="PANTHER" id="PTHR10000:SF8">
    <property type="entry name" value="HAD SUPERFAMILY HYDROLASE-LIKE, TYPE 3"/>
    <property type="match status" value="1"/>
</dbReference>
<dbReference type="RefSeq" id="WP_008818095.1">
    <property type="nucleotide sequence ID" value="NZ_BAABXQ010000001.1"/>
</dbReference>
<accession>A0AAP2XRI6</accession>
<name>A0AAP2XRI6_CLOIN</name>
<evidence type="ECO:0000313" key="1">
    <source>
        <dbReference type="EMBL" id="MCR0232752.1"/>
    </source>
</evidence>
<reference evidence="1" key="1">
    <citation type="journal article" date="2022" name="Clin. Infect. Dis.">
        <title>Association between Clostridium innocuum and antibiotic-associated diarrhea in adults and children: A cross-sectional study and comparative genomics analysis.</title>
        <authorList>
            <person name="Cherny K.E."/>
            <person name="Muscat E.B."/>
            <person name="Balaji A."/>
            <person name="Mukherjee J."/>
            <person name="Ozer E.A."/>
            <person name="Angarone M.P."/>
            <person name="Hauser A.R."/>
            <person name="Sichel J.S."/>
            <person name="Amponsah E."/>
            <person name="Kociolek L.K."/>
        </authorList>
    </citation>
    <scope>NUCLEOTIDE SEQUENCE</scope>
    <source>
        <strain evidence="1">NU1-AC-029v</strain>
    </source>
</reference>
<keyword evidence="1" id="KW-0378">Hydrolase</keyword>
<dbReference type="Pfam" id="PF08282">
    <property type="entry name" value="Hydrolase_3"/>
    <property type="match status" value="1"/>
</dbReference>
<comment type="caution">
    <text evidence="1">The sequence shown here is derived from an EMBL/GenBank/DDBJ whole genome shotgun (WGS) entry which is preliminary data.</text>
</comment>
<gene>
    <name evidence="1" type="ORF">MKC95_08220</name>
</gene>
<dbReference type="GO" id="GO:0016791">
    <property type="term" value="F:phosphatase activity"/>
    <property type="evidence" value="ECO:0007669"/>
    <property type="project" value="TreeGrafter"/>
</dbReference>
<dbReference type="InterPro" id="IPR036412">
    <property type="entry name" value="HAD-like_sf"/>
</dbReference>
<evidence type="ECO:0000313" key="2">
    <source>
        <dbReference type="Proteomes" id="UP001203972"/>
    </source>
</evidence>
<proteinExistence type="predicted"/>
<protein>
    <submittedName>
        <fullName evidence="1">HAD hydrolase family protein</fullName>
    </submittedName>
</protein>
<organism evidence="1 2">
    <name type="scientific">Clostridium innocuum</name>
    <dbReference type="NCBI Taxonomy" id="1522"/>
    <lineage>
        <taxon>Bacteria</taxon>
        <taxon>Bacillati</taxon>
        <taxon>Bacillota</taxon>
        <taxon>Clostridia</taxon>
        <taxon>Eubacteriales</taxon>
        <taxon>Clostridiaceae</taxon>
        <taxon>Clostridium</taxon>
    </lineage>
</organism>
<dbReference type="Proteomes" id="UP001203972">
    <property type="component" value="Unassembled WGS sequence"/>
</dbReference>
<sequence>MKYGRHLAYFRAAFFDIGNTCFNQVHGQIPPANIDAVHRLQEKGFHYEPYFEKLLDVAITYSGHRNTDLIPAGVTKATGIHQLMKLWRLPGHDYLCFGDIRTDIPMLKDVCLGIAMEHAKKEVMLHADAVCVRSDCNGISSFLRASSLIKKESYAAF</sequence>
<dbReference type="InterPro" id="IPR023214">
    <property type="entry name" value="HAD_sf"/>
</dbReference>
<dbReference type="AlphaFoldDB" id="A0AAP2XRI6"/>
<dbReference type="PANTHER" id="PTHR10000">
    <property type="entry name" value="PHOSPHOSERINE PHOSPHATASE"/>
    <property type="match status" value="1"/>
</dbReference>
<dbReference type="GO" id="GO:0000287">
    <property type="term" value="F:magnesium ion binding"/>
    <property type="evidence" value="ECO:0007669"/>
    <property type="project" value="TreeGrafter"/>
</dbReference>
<dbReference type="Gene3D" id="3.40.50.1000">
    <property type="entry name" value="HAD superfamily/HAD-like"/>
    <property type="match status" value="1"/>
</dbReference>
<dbReference type="EMBL" id="JAKTMA010000012">
    <property type="protein sequence ID" value="MCR0232752.1"/>
    <property type="molecule type" value="Genomic_DNA"/>
</dbReference>
<dbReference type="GO" id="GO:0005829">
    <property type="term" value="C:cytosol"/>
    <property type="evidence" value="ECO:0007669"/>
    <property type="project" value="TreeGrafter"/>
</dbReference>